<evidence type="ECO:0000313" key="5">
    <source>
        <dbReference type="WBParaSite" id="TTAC_0000554001-mRNA-1"/>
    </source>
</evidence>
<sequence>MFATWMECGGSHRVWKSDGLDRSIDARHCEAHYCSGGRVEVYEMRLTSTKRLISDAVQTLFCTTSLKCIDSECNASFVLFCVILGFIGICMLIPANVPILRFCDDESGIKCDLNVNNVEGLYNTHLLAMYARVDSRLTPLGMFVKHWAQNMDIHGADRGRLSTYALLLMLIHFLQCGCSPPVLPNLQARFPVSFGIGKAYSWLLHNMEGERHLSRWHYYPPDQ</sequence>
<dbReference type="Proteomes" id="UP000274429">
    <property type="component" value="Unassembled WGS sequence"/>
</dbReference>
<keyword evidence="1" id="KW-1133">Transmembrane helix</keyword>
<dbReference type="GO" id="GO:0031123">
    <property type="term" value="P:RNA 3'-end processing"/>
    <property type="evidence" value="ECO:0007669"/>
    <property type="project" value="TreeGrafter"/>
</dbReference>
<dbReference type="PANTHER" id="PTHR12271:SF40">
    <property type="entry name" value="POLY(A) RNA POLYMERASE GLD2"/>
    <property type="match status" value="1"/>
</dbReference>
<evidence type="ECO:0000313" key="3">
    <source>
        <dbReference type="EMBL" id="VDM27156.1"/>
    </source>
</evidence>
<dbReference type="SUPFAM" id="SSF81631">
    <property type="entry name" value="PAP/OAS1 substrate-binding domain"/>
    <property type="match status" value="1"/>
</dbReference>
<gene>
    <name evidence="3" type="ORF">TTAC_LOCUS5525</name>
</gene>
<dbReference type="Gene3D" id="1.10.1410.10">
    <property type="match status" value="1"/>
</dbReference>
<reference evidence="5" key="1">
    <citation type="submission" date="2017-02" db="UniProtKB">
        <authorList>
            <consortium name="WormBaseParasite"/>
        </authorList>
    </citation>
    <scope>IDENTIFICATION</scope>
</reference>
<dbReference type="STRING" id="6205.A0A0R3WXQ0"/>
<dbReference type="Pfam" id="PF22600">
    <property type="entry name" value="MTPAP-like_central"/>
    <property type="match status" value="1"/>
</dbReference>
<feature type="transmembrane region" description="Helical" evidence="1">
    <location>
        <begin position="77"/>
        <end position="97"/>
    </location>
</feature>
<proteinExistence type="predicted"/>
<dbReference type="AlphaFoldDB" id="A0A0R3WXQ0"/>
<evidence type="ECO:0000313" key="4">
    <source>
        <dbReference type="Proteomes" id="UP000274429"/>
    </source>
</evidence>
<protein>
    <submittedName>
        <fullName evidence="5">Innexin</fullName>
    </submittedName>
</protein>
<dbReference type="WBParaSite" id="TTAC_0000554001-mRNA-1">
    <property type="protein sequence ID" value="TTAC_0000554001-mRNA-1"/>
    <property type="gene ID" value="TTAC_0000554001"/>
</dbReference>
<reference evidence="3 4" key="2">
    <citation type="submission" date="2018-11" db="EMBL/GenBank/DDBJ databases">
        <authorList>
            <consortium name="Pathogen Informatics"/>
        </authorList>
    </citation>
    <scope>NUCLEOTIDE SEQUENCE [LARGE SCALE GENOMIC DNA]</scope>
</reference>
<name>A0A0R3WXQ0_HYDTA</name>
<evidence type="ECO:0000259" key="2">
    <source>
        <dbReference type="Pfam" id="PF22600"/>
    </source>
</evidence>
<organism evidence="5">
    <name type="scientific">Hydatigena taeniaeformis</name>
    <name type="common">Feline tapeworm</name>
    <name type="synonym">Taenia taeniaeformis</name>
    <dbReference type="NCBI Taxonomy" id="6205"/>
    <lineage>
        <taxon>Eukaryota</taxon>
        <taxon>Metazoa</taxon>
        <taxon>Spiralia</taxon>
        <taxon>Lophotrochozoa</taxon>
        <taxon>Platyhelminthes</taxon>
        <taxon>Cestoda</taxon>
        <taxon>Eucestoda</taxon>
        <taxon>Cyclophyllidea</taxon>
        <taxon>Taeniidae</taxon>
        <taxon>Hydatigera</taxon>
    </lineage>
</organism>
<dbReference type="EMBL" id="UYWX01007841">
    <property type="protein sequence ID" value="VDM27156.1"/>
    <property type="molecule type" value="Genomic_DNA"/>
</dbReference>
<keyword evidence="4" id="KW-1185">Reference proteome</keyword>
<dbReference type="SUPFAM" id="SSF81301">
    <property type="entry name" value="Nucleotidyltransferase"/>
    <property type="match status" value="1"/>
</dbReference>
<dbReference type="GO" id="GO:0016779">
    <property type="term" value="F:nucleotidyltransferase activity"/>
    <property type="evidence" value="ECO:0007669"/>
    <property type="project" value="TreeGrafter"/>
</dbReference>
<accession>A0A0R3WXQ0</accession>
<keyword evidence="1" id="KW-0812">Transmembrane</keyword>
<feature type="domain" description="Poly(A) RNA polymerase mitochondrial-like central palm" evidence="2">
    <location>
        <begin position="89"/>
        <end position="131"/>
    </location>
</feature>
<dbReference type="InterPro" id="IPR054708">
    <property type="entry name" value="MTPAP-like_central"/>
</dbReference>
<keyword evidence="1" id="KW-0472">Membrane</keyword>
<dbReference type="OrthoDB" id="2274644at2759"/>
<evidence type="ECO:0000256" key="1">
    <source>
        <dbReference type="SAM" id="Phobius"/>
    </source>
</evidence>
<dbReference type="InterPro" id="IPR043519">
    <property type="entry name" value="NT_sf"/>
</dbReference>
<dbReference type="PANTHER" id="PTHR12271">
    <property type="entry name" value="POLY A POLYMERASE CID PAP -RELATED"/>
    <property type="match status" value="1"/>
</dbReference>